<evidence type="ECO:0000256" key="1">
    <source>
        <dbReference type="SAM" id="Phobius"/>
    </source>
</evidence>
<proteinExistence type="predicted"/>
<evidence type="ECO:0000313" key="3">
    <source>
        <dbReference type="Proteomes" id="UP000243374"/>
    </source>
</evidence>
<feature type="transmembrane region" description="Helical" evidence="1">
    <location>
        <begin position="261"/>
        <end position="282"/>
    </location>
</feature>
<dbReference type="OrthoDB" id="7095115at2"/>
<name>A0A662ZCR0_9GAMM</name>
<dbReference type="AlphaFoldDB" id="A0A662ZCR0"/>
<reference evidence="2 3" key="1">
    <citation type="submission" date="2016-10" db="EMBL/GenBank/DDBJ databases">
        <authorList>
            <person name="Varghese N."/>
            <person name="Submissions S."/>
        </authorList>
    </citation>
    <scope>NUCLEOTIDE SEQUENCE [LARGE SCALE GENOMIC DNA]</scope>
    <source>
        <strain evidence="2 3">22B</strain>
    </source>
</reference>
<evidence type="ECO:0008006" key="4">
    <source>
        <dbReference type="Google" id="ProtNLM"/>
    </source>
</evidence>
<evidence type="ECO:0000313" key="2">
    <source>
        <dbReference type="EMBL" id="SFK48042.1"/>
    </source>
</evidence>
<sequence length="287" mass="34271">MSDSKNIEKDFLNGEYEPHSWRSVHECWFLNGQTKKWMIRFFKDALYSEFFVSVVKNNQELPNFEDDSIYGNWDVLLIKLFGLKYSVRRNQDNNLEVFRESDSDERFQNKSKLLEIKKNIVSQVTCDRNSPQVQRKCSNLIVNNQELIISQIAPIIECSSCRLALIYILANAYVYKLDEFVRRITANPKLAIKTYSEMQDWKTRYFYRKPLQTNRVIELFFMWEDLYTHFGIEDSVREMEEKLREISRLENSKKIDRLNNLMLYLSIVATLSTLFSFVFTIWQSSRG</sequence>
<keyword evidence="1" id="KW-1133">Transmembrane helix</keyword>
<keyword evidence="3" id="KW-1185">Reference proteome</keyword>
<keyword evidence="1" id="KW-0472">Membrane</keyword>
<organism evidence="2 3">
    <name type="scientific">Succinivibrio dextrinosolvens</name>
    <dbReference type="NCBI Taxonomy" id="83771"/>
    <lineage>
        <taxon>Bacteria</taxon>
        <taxon>Pseudomonadati</taxon>
        <taxon>Pseudomonadota</taxon>
        <taxon>Gammaproteobacteria</taxon>
        <taxon>Aeromonadales</taxon>
        <taxon>Succinivibrionaceae</taxon>
        <taxon>Succinivibrio</taxon>
    </lineage>
</organism>
<dbReference type="EMBL" id="FOSF01000086">
    <property type="protein sequence ID" value="SFK48042.1"/>
    <property type="molecule type" value="Genomic_DNA"/>
</dbReference>
<gene>
    <name evidence="2" type="ORF">SAMN04487865_10864</name>
</gene>
<dbReference type="Proteomes" id="UP000243374">
    <property type="component" value="Unassembled WGS sequence"/>
</dbReference>
<protein>
    <recommendedName>
        <fullName evidence="4">CorA-like Mg2+ transporter protein</fullName>
    </recommendedName>
</protein>
<keyword evidence="1" id="KW-0812">Transmembrane</keyword>
<accession>A0A662ZCR0</accession>
<dbReference type="RefSeq" id="WP_074841772.1">
    <property type="nucleotide sequence ID" value="NZ_CP047056.1"/>
</dbReference>